<evidence type="ECO:0000313" key="10">
    <source>
        <dbReference type="WBParaSite" id="GPLIN_000276600"/>
    </source>
</evidence>
<organism evidence="9 10">
    <name type="scientific">Globodera pallida</name>
    <name type="common">Potato cyst nematode worm</name>
    <name type="synonym">Heterodera pallida</name>
    <dbReference type="NCBI Taxonomy" id="36090"/>
    <lineage>
        <taxon>Eukaryota</taxon>
        <taxon>Metazoa</taxon>
        <taxon>Ecdysozoa</taxon>
        <taxon>Nematoda</taxon>
        <taxon>Chromadorea</taxon>
        <taxon>Rhabditida</taxon>
        <taxon>Tylenchina</taxon>
        <taxon>Tylenchomorpha</taxon>
        <taxon>Tylenchoidea</taxon>
        <taxon>Heteroderidae</taxon>
        <taxon>Heteroderinae</taxon>
        <taxon>Globodera</taxon>
    </lineage>
</organism>
<evidence type="ECO:0000256" key="7">
    <source>
        <dbReference type="SAM" id="MobiDB-lite"/>
    </source>
</evidence>
<accession>A0A183BQ80</accession>
<keyword evidence="6" id="KW-0539">Nucleus</keyword>
<reference evidence="10" key="2">
    <citation type="submission" date="2016-06" db="UniProtKB">
        <authorList>
            <consortium name="WormBaseParasite"/>
        </authorList>
    </citation>
    <scope>IDENTIFICATION</scope>
</reference>
<sequence length="299" mass="33940">MYNNVGLPTARGSGTNAFIQANLSNLGFSRNKIQYNAEEDIAKSEAEVNKAPNIELLDHEYKRLIEIKCVEFEDLMEGKGFSESEINSKVNEYRKLLFNEFESGRLDMDTELDVRNTHSRAKVAKDNRDKWRSALGIDAAFVDGSSLEKLKKASDSVIELTKTMDKKNLDKEMEKSLMEKLMEKIKKEKEKKKERKKMRRAMRKESSSDSSDSSSDSSTSSDSDDSSSTTTTDSSSEEERAKRKGKGKRKRSEETKEQRTNSSTMTLNIEERIAVEKEFTSLSFGELSSSRKQDPALTK</sequence>
<keyword evidence="4" id="KW-0747">Spliceosome</keyword>
<evidence type="ECO:0000313" key="9">
    <source>
        <dbReference type="Proteomes" id="UP000050741"/>
    </source>
</evidence>
<dbReference type="PANTHER" id="PTHR36562">
    <property type="entry name" value="SERINE/ARGININE REPETITIVE MATRIX 2"/>
    <property type="match status" value="1"/>
</dbReference>
<dbReference type="InterPro" id="IPR013170">
    <property type="entry name" value="mRNA_splic_Cwf21_dom"/>
</dbReference>
<evidence type="ECO:0000256" key="6">
    <source>
        <dbReference type="ARBA" id="ARBA00023242"/>
    </source>
</evidence>
<dbReference type="PANTHER" id="PTHR36562:SF5">
    <property type="entry name" value="SERINE_ARGININE REPETITIVE MATRIX 2"/>
    <property type="match status" value="1"/>
</dbReference>
<reference evidence="9" key="1">
    <citation type="submission" date="2014-05" db="EMBL/GenBank/DDBJ databases">
        <title>The genome and life-stage specific transcriptomes of Globodera pallida elucidate key aspects of plant parasitism by a cyst nematode.</title>
        <authorList>
            <person name="Cotton J.A."/>
            <person name="Lilley C.J."/>
            <person name="Jones L.M."/>
            <person name="Kikuchi T."/>
            <person name="Reid A.J."/>
            <person name="Thorpe P."/>
            <person name="Tsai I.J."/>
            <person name="Beasley H."/>
            <person name="Blok V."/>
            <person name="Cock P.J.A."/>
            <person name="Van den Akker S.E."/>
            <person name="Holroyd N."/>
            <person name="Hunt M."/>
            <person name="Mantelin S."/>
            <person name="Naghra H."/>
            <person name="Pain A."/>
            <person name="Palomares-Rius J.E."/>
            <person name="Zarowiecki M."/>
            <person name="Berriman M."/>
            <person name="Jones J.T."/>
            <person name="Urwin P.E."/>
        </authorList>
    </citation>
    <scope>NUCLEOTIDE SEQUENCE [LARGE SCALE GENOMIC DNA]</scope>
    <source>
        <strain evidence="9">Lindley</strain>
    </source>
</reference>
<evidence type="ECO:0000256" key="3">
    <source>
        <dbReference type="ARBA" id="ARBA00022664"/>
    </source>
</evidence>
<dbReference type="GO" id="GO:0008380">
    <property type="term" value="P:RNA splicing"/>
    <property type="evidence" value="ECO:0007669"/>
    <property type="project" value="UniProtKB-KW"/>
</dbReference>
<feature type="region of interest" description="Disordered" evidence="7">
    <location>
        <begin position="187"/>
        <end position="299"/>
    </location>
</feature>
<evidence type="ECO:0000256" key="5">
    <source>
        <dbReference type="ARBA" id="ARBA00023187"/>
    </source>
</evidence>
<feature type="compositionally biased region" description="Basic and acidic residues" evidence="7">
    <location>
        <begin position="269"/>
        <end position="279"/>
    </location>
</feature>
<dbReference type="InterPro" id="IPR051372">
    <property type="entry name" value="CWC21"/>
</dbReference>
<dbReference type="GO" id="GO:0006397">
    <property type="term" value="P:mRNA processing"/>
    <property type="evidence" value="ECO:0007669"/>
    <property type="project" value="UniProtKB-KW"/>
</dbReference>
<comment type="subcellular location">
    <subcellularLocation>
        <location evidence="1">Nucleus</location>
    </subcellularLocation>
</comment>
<evidence type="ECO:0000256" key="4">
    <source>
        <dbReference type="ARBA" id="ARBA00022728"/>
    </source>
</evidence>
<dbReference type="GO" id="GO:0005681">
    <property type="term" value="C:spliceosomal complex"/>
    <property type="evidence" value="ECO:0007669"/>
    <property type="project" value="UniProtKB-KW"/>
</dbReference>
<keyword evidence="9" id="KW-1185">Reference proteome</keyword>
<feature type="domain" description="CWF21" evidence="8">
    <location>
        <begin position="57"/>
        <end position="102"/>
    </location>
</feature>
<evidence type="ECO:0000256" key="1">
    <source>
        <dbReference type="ARBA" id="ARBA00004123"/>
    </source>
</evidence>
<feature type="compositionally biased region" description="Basic and acidic residues" evidence="7">
    <location>
        <begin position="289"/>
        <end position="299"/>
    </location>
</feature>
<dbReference type="SMART" id="SM01115">
    <property type="entry name" value="cwf21"/>
    <property type="match status" value="1"/>
</dbReference>
<dbReference type="AlphaFoldDB" id="A0A183BQ80"/>
<protein>
    <submittedName>
        <fullName evidence="10">Cwf21 domain-containing protein</fullName>
    </submittedName>
</protein>
<keyword evidence="5" id="KW-0508">mRNA splicing</keyword>
<name>A0A183BQ80_GLOPA</name>
<keyword evidence="3" id="KW-0507">mRNA processing</keyword>
<comment type="similarity">
    <text evidence="2">Belongs to the CWC21 family.</text>
</comment>
<dbReference type="Gene3D" id="6.10.140.420">
    <property type="match status" value="1"/>
</dbReference>
<proteinExistence type="inferred from homology"/>
<feature type="compositionally biased region" description="Low complexity" evidence="7">
    <location>
        <begin position="208"/>
        <end position="234"/>
    </location>
</feature>
<dbReference type="CDD" id="cd21373">
    <property type="entry name" value="cwf21_SRRM2-like"/>
    <property type="match status" value="1"/>
</dbReference>
<dbReference type="WBParaSite" id="GPLIN_000276600">
    <property type="protein sequence ID" value="GPLIN_000276600"/>
    <property type="gene ID" value="GPLIN_000276600"/>
</dbReference>
<evidence type="ECO:0000259" key="8">
    <source>
        <dbReference type="SMART" id="SM01115"/>
    </source>
</evidence>
<dbReference type="Pfam" id="PF08312">
    <property type="entry name" value="cwf21"/>
    <property type="match status" value="1"/>
</dbReference>
<evidence type="ECO:0000256" key="2">
    <source>
        <dbReference type="ARBA" id="ARBA00005954"/>
    </source>
</evidence>
<feature type="compositionally biased region" description="Basic residues" evidence="7">
    <location>
        <begin position="189"/>
        <end position="202"/>
    </location>
</feature>
<dbReference type="Proteomes" id="UP000050741">
    <property type="component" value="Unassembled WGS sequence"/>
</dbReference>